<evidence type="ECO:0000313" key="2">
    <source>
        <dbReference type="EMBL" id="GBP33460.1"/>
    </source>
</evidence>
<evidence type="ECO:0000256" key="1">
    <source>
        <dbReference type="SAM" id="MobiDB-lite"/>
    </source>
</evidence>
<name>A0A4C1V4M2_EUMVA</name>
<keyword evidence="3" id="KW-1185">Reference proteome</keyword>
<dbReference type="Gene3D" id="3.30.420.10">
    <property type="entry name" value="Ribonuclease H-like superfamily/Ribonuclease H"/>
    <property type="match status" value="1"/>
</dbReference>
<feature type="compositionally biased region" description="Basic and acidic residues" evidence="1">
    <location>
        <begin position="181"/>
        <end position="206"/>
    </location>
</feature>
<evidence type="ECO:0000313" key="3">
    <source>
        <dbReference type="Proteomes" id="UP000299102"/>
    </source>
</evidence>
<gene>
    <name evidence="2" type="ORF">EVAR_23863_1</name>
</gene>
<dbReference type="GO" id="GO:0003676">
    <property type="term" value="F:nucleic acid binding"/>
    <property type="evidence" value="ECO:0007669"/>
    <property type="project" value="InterPro"/>
</dbReference>
<organism evidence="2 3">
    <name type="scientific">Eumeta variegata</name>
    <name type="common">Bagworm moth</name>
    <name type="synonym">Eumeta japonica</name>
    <dbReference type="NCBI Taxonomy" id="151549"/>
    <lineage>
        <taxon>Eukaryota</taxon>
        <taxon>Metazoa</taxon>
        <taxon>Ecdysozoa</taxon>
        <taxon>Arthropoda</taxon>
        <taxon>Hexapoda</taxon>
        <taxon>Insecta</taxon>
        <taxon>Pterygota</taxon>
        <taxon>Neoptera</taxon>
        <taxon>Endopterygota</taxon>
        <taxon>Lepidoptera</taxon>
        <taxon>Glossata</taxon>
        <taxon>Ditrysia</taxon>
        <taxon>Tineoidea</taxon>
        <taxon>Psychidae</taxon>
        <taxon>Oiketicinae</taxon>
        <taxon>Eumeta</taxon>
    </lineage>
</organism>
<proteinExistence type="predicted"/>
<evidence type="ECO:0008006" key="4">
    <source>
        <dbReference type="Google" id="ProtNLM"/>
    </source>
</evidence>
<dbReference type="Proteomes" id="UP000299102">
    <property type="component" value="Unassembled WGS sequence"/>
</dbReference>
<accession>A0A4C1V4M2</accession>
<dbReference type="InterPro" id="IPR036397">
    <property type="entry name" value="RNaseH_sf"/>
</dbReference>
<protein>
    <recommendedName>
        <fullName evidence="4">Histone-lysine N-methyltransferase SETMAR</fullName>
    </recommendedName>
</protein>
<feature type="region of interest" description="Disordered" evidence="1">
    <location>
        <begin position="181"/>
        <end position="212"/>
    </location>
</feature>
<sequence length="242" mass="27428">MLNKPRSAVAMAAILDTDFEILGHPLYSPSFAFSDFYLFPSLKEHLEGWRFEDDEVVVAAVLDFLESRSELASELKAKLKFKLKPTPAREQMEGMEIESRTGLRSGSGLKERWRHKAIHDISTQAEPRSKANYLSLKITHGESTSPDSFNKLKHDYDVLFRYGISVSTFWFRHHPSSAESELKAGWKAESRTEPGSESKARPEFKLRTGLGSPDDGYRIKSVTGIGIEKETGIQIDVDQYKR</sequence>
<dbReference type="AlphaFoldDB" id="A0A4C1V4M2"/>
<reference evidence="2 3" key="1">
    <citation type="journal article" date="2019" name="Commun. Biol.">
        <title>The bagworm genome reveals a unique fibroin gene that provides high tensile strength.</title>
        <authorList>
            <person name="Kono N."/>
            <person name="Nakamura H."/>
            <person name="Ohtoshi R."/>
            <person name="Tomita M."/>
            <person name="Numata K."/>
            <person name="Arakawa K."/>
        </authorList>
    </citation>
    <scope>NUCLEOTIDE SEQUENCE [LARGE SCALE GENOMIC DNA]</scope>
</reference>
<dbReference type="EMBL" id="BGZK01000274">
    <property type="protein sequence ID" value="GBP33460.1"/>
    <property type="molecule type" value="Genomic_DNA"/>
</dbReference>
<comment type="caution">
    <text evidence="2">The sequence shown here is derived from an EMBL/GenBank/DDBJ whole genome shotgun (WGS) entry which is preliminary data.</text>
</comment>